<name>A0ACC5RQJ5_ENTAG</name>
<dbReference type="EMBL" id="JAEOXF010000012">
    <property type="protein sequence ID" value="MBK4726993.1"/>
    <property type="molecule type" value="Genomic_DNA"/>
</dbReference>
<sequence length="292" mass="31953">MRLLMTGANGQLGRCLLARFPAHWVILPCDSQQLDITNAAQVNHRVATFQPEVIINAAAWTAVDQAETHPQQAMAVNGSGPENLARAARDHAVRLIHISTDYVFDGSQSTPWQENDLPAPLNVYGATKWQGEKRVQALLPEAIIVRTSWVFSEYGNNFVKTMLRLAQSRDSLSVVSDQTGCPTYAGDLANCLIALAQHPSSAGIYHYCGNPSVSWCEFAETIFAVMKTRYPAAAIPKVNGIKAADYPSAVLRPAMSVLDCQRIEALGIVRSDWRTALKHVVSSYLAVALKQH</sequence>
<evidence type="ECO:0000313" key="2">
    <source>
        <dbReference type="Proteomes" id="UP000633731"/>
    </source>
</evidence>
<organism evidence="1 2">
    <name type="scientific">Enterobacter agglomerans</name>
    <name type="common">Erwinia herbicola</name>
    <name type="synonym">Pantoea agglomerans</name>
    <dbReference type="NCBI Taxonomy" id="549"/>
    <lineage>
        <taxon>Bacteria</taxon>
        <taxon>Pseudomonadati</taxon>
        <taxon>Pseudomonadota</taxon>
        <taxon>Gammaproteobacteria</taxon>
        <taxon>Enterobacterales</taxon>
        <taxon>Erwiniaceae</taxon>
        <taxon>Pantoea</taxon>
        <taxon>Pantoea agglomerans group</taxon>
    </lineage>
</organism>
<reference evidence="1" key="1">
    <citation type="submission" date="2021-01" db="EMBL/GenBank/DDBJ databases">
        <title>Draft genome of Pantoea agglomerans Eh 335.</title>
        <authorList>
            <person name="Emsley S.A."/>
            <person name="Oline D.K."/>
            <person name="Saw J.H."/>
            <person name="Ushijima B."/>
            <person name="Videau P."/>
            <person name="Koyack M.J."/>
        </authorList>
    </citation>
    <scope>NUCLEOTIDE SEQUENCE</scope>
    <source>
        <strain evidence="1">Eh 335</strain>
    </source>
</reference>
<dbReference type="Proteomes" id="UP000633731">
    <property type="component" value="Unassembled WGS sequence"/>
</dbReference>
<proteinExistence type="predicted"/>
<comment type="caution">
    <text evidence="1">The sequence shown here is derived from an EMBL/GenBank/DDBJ whole genome shotgun (WGS) entry which is preliminary data.</text>
</comment>
<accession>A0ACC5RQJ5</accession>
<protein>
    <submittedName>
        <fullName evidence="1">dTDP-4-dehydrorhamnose reductase</fullName>
        <ecNumber evidence="1">1.1.1.133</ecNumber>
    </submittedName>
</protein>
<dbReference type="EC" id="1.1.1.133" evidence="1"/>
<keyword evidence="1" id="KW-0560">Oxidoreductase</keyword>
<evidence type="ECO:0000313" key="1">
    <source>
        <dbReference type="EMBL" id="MBK4726993.1"/>
    </source>
</evidence>
<keyword evidence="2" id="KW-1185">Reference proteome</keyword>
<gene>
    <name evidence="1" type="primary">rfbD</name>
    <name evidence="1" type="ORF">JJL49_17340</name>
</gene>